<evidence type="ECO:0000313" key="1">
    <source>
        <dbReference type="EMBL" id="RCS54450.1"/>
    </source>
</evidence>
<organism evidence="1 2">
    <name type="scientific">Bremerella cremea</name>
    <dbReference type="NCBI Taxonomy" id="1031537"/>
    <lineage>
        <taxon>Bacteria</taxon>
        <taxon>Pseudomonadati</taxon>
        <taxon>Planctomycetota</taxon>
        <taxon>Planctomycetia</taxon>
        <taxon>Pirellulales</taxon>
        <taxon>Pirellulaceae</taxon>
        <taxon>Bremerella</taxon>
    </lineage>
</organism>
<dbReference type="RefSeq" id="WP_114367516.1">
    <property type="nucleotide sequence ID" value="NZ_QPEX01000010.1"/>
</dbReference>
<dbReference type="PROSITE" id="PS51257">
    <property type="entry name" value="PROKAR_LIPOPROTEIN"/>
    <property type="match status" value="1"/>
</dbReference>
<proteinExistence type="predicted"/>
<dbReference type="OrthoDB" id="280880at2"/>
<evidence type="ECO:0000313" key="2">
    <source>
        <dbReference type="Proteomes" id="UP000253562"/>
    </source>
</evidence>
<dbReference type="Proteomes" id="UP000253562">
    <property type="component" value="Unassembled WGS sequence"/>
</dbReference>
<dbReference type="EMBL" id="QPEX01000010">
    <property type="protein sequence ID" value="RCS54450.1"/>
    <property type="molecule type" value="Genomic_DNA"/>
</dbReference>
<accession>A0A368KVJ2</accession>
<dbReference type="InterPro" id="IPR008969">
    <property type="entry name" value="CarboxyPept-like_regulatory"/>
</dbReference>
<sequence>MRMSLFLGAVVVASLVGCTGSDIPKTYPVTGSVTYKGKPVEGANITLVSSDPAVRSAGAESDAEGKFSVKTYFSPKQQAEGVVPGDYVITVSKMEKHELPEGMKPEEAIAAFREMGPAKNLLPKKFASPQSSDLKISVTDTAPEPLVLDLSN</sequence>
<dbReference type="Gene3D" id="2.60.40.1120">
    <property type="entry name" value="Carboxypeptidase-like, regulatory domain"/>
    <property type="match status" value="1"/>
</dbReference>
<dbReference type="AlphaFoldDB" id="A0A368KVJ2"/>
<keyword evidence="1" id="KW-0378">Hydrolase</keyword>
<name>A0A368KVJ2_9BACT</name>
<dbReference type="GO" id="GO:0004180">
    <property type="term" value="F:carboxypeptidase activity"/>
    <property type="evidence" value="ECO:0007669"/>
    <property type="project" value="UniProtKB-KW"/>
</dbReference>
<dbReference type="SUPFAM" id="SSF49464">
    <property type="entry name" value="Carboxypeptidase regulatory domain-like"/>
    <property type="match status" value="1"/>
</dbReference>
<reference evidence="1 2" key="1">
    <citation type="submission" date="2018-07" db="EMBL/GenBank/DDBJ databases">
        <title>Comparative genomes isolates from brazilian mangrove.</title>
        <authorList>
            <person name="De Araujo J.E."/>
            <person name="Taketani R.G."/>
            <person name="Silva M.C.P."/>
            <person name="Lourenco M.V."/>
            <person name="Oliveira V.M."/>
            <person name="Andreote F.D."/>
        </authorList>
    </citation>
    <scope>NUCLEOTIDE SEQUENCE [LARGE SCALE GENOMIC DNA]</scope>
    <source>
        <strain evidence="1 2">HEX PRIS-MGV</strain>
    </source>
</reference>
<gene>
    <name evidence="1" type="ORF">DTL42_04720</name>
</gene>
<protein>
    <submittedName>
        <fullName evidence="1">Carboxypeptidase regulatory-like domain-containing protein</fullName>
    </submittedName>
</protein>
<keyword evidence="1" id="KW-0645">Protease</keyword>
<keyword evidence="1" id="KW-0121">Carboxypeptidase</keyword>
<comment type="caution">
    <text evidence="1">The sequence shown here is derived from an EMBL/GenBank/DDBJ whole genome shotgun (WGS) entry which is preliminary data.</text>
</comment>